<name>A0A1I2CZY0_9BACI</name>
<keyword evidence="4" id="KW-1185">Reference proteome</keyword>
<dbReference type="GO" id="GO:0000270">
    <property type="term" value="P:peptidoglycan metabolic process"/>
    <property type="evidence" value="ECO:0007669"/>
    <property type="project" value="InterPro"/>
</dbReference>
<dbReference type="EMBL" id="FONT01000003">
    <property type="protein sequence ID" value="SFE73792.1"/>
    <property type="molecule type" value="Genomic_DNA"/>
</dbReference>
<protein>
    <submittedName>
        <fullName evidence="3">Transglycosylase SLT domain-containing protein</fullName>
    </submittedName>
</protein>
<dbReference type="InterPro" id="IPR000189">
    <property type="entry name" value="Transglyc_AS"/>
</dbReference>
<evidence type="ECO:0000313" key="4">
    <source>
        <dbReference type="Proteomes" id="UP000199516"/>
    </source>
</evidence>
<dbReference type="PANTHER" id="PTHR37423">
    <property type="entry name" value="SOLUBLE LYTIC MUREIN TRANSGLYCOSYLASE-RELATED"/>
    <property type="match status" value="1"/>
</dbReference>
<dbReference type="PANTHER" id="PTHR37423:SF2">
    <property type="entry name" value="MEMBRANE-BOUND LYTIC MUREIN TRANSGLYCOSYLASE C"/>
    <property type="match status" value="1"/>
</dbReference>
<dbReference type="Pfam" id="PF01464">
    <property type="entry name" value="SLT"/>
    <property type="match status" value="1"/>
</dbReference>
<evidence type="ECO:0000313" key="3">
    <source>
        <dbReference type="EMBL" id="SFE73792.1"/>
    </source>
</evidence>
<dbReference type="STRING" id="930128.SAMN05192532_103308"/>
<dbReference type="InterPro" id="IPR008258">
    <property type="entry name" value="Transglycosylase_SLT_dom_1"/>
</dbReference>
<evidence type="ECO:0000256" key="1">
    <source>
        <dbReference type="ARBA" id="ARBA00007734"/>
    </source>
</evidence>
<dbReference type="RefSeq" id="WP_177194765.1">
    <property type="nucleotide sequence ID" value="NZ_FONT01000003.1"/>
</dbReference>
<dbReference type="AlphaFoldDB" id="A0A1I2CZY0"/>
<accession>A0A1I2CZY0</accession>
<dbReference type="CDD" id="cd00254">
    <property type="entry name" value="LT-like"/>
    <property type="match status" value="1"/>
</dbReference>
<dbReference type="Gene3D" id="1.10.530.10">
    <property type="match status" value="1"/>
</dbReference>
<dbReference type="SUPFAM" id="SSF53955">
    <property type="entry name" value="Lysozyme-like"/>
    <property type="match status" value="1"/>
</dbReference>
<dbReference type="GO" id="GO:0008933">
    <property type="term" value="F:peptidoglycan lytic transglycosylase activity"/>
    <property type="evidence" value="ECO:0007669"/>
    <property type="project" value="InterPro"/>
</dbReference>
<proteinExistence type="inferred from homology"/>
<dbReference type="GO" id="GO:0016020">
    <property type="term" value="C:membrane"/>
    <property type="evidence" value="ECO:0007669"/>
    <property type="project" value="InterPro"/>
</dbReference>
<dbReference type="InterPro" id="IPR023346">
    <property type="entry name" value="Lysozyme-like_dom_sf"/>
</dbReference>
<dbReference type="Proteomes" id="UP000199516">
    <property type="component" value="Unassembled WGS sequence"/>
</dbReference>
<evidence type="ECO:0000259" key="2">
    <source>
        <dbReference type="Pfam" id="PF01464"/>
    </source>
</evidence>
<comment type="similarity">
    <text evidence="1">Belongs to the transglycosylase Slt family.</text>
</comment>
<organism evidence="3 4">
    <name type="scientific">Alteribacillus iranensis</name>
    <dbReference type="NCBI Taxonomy" id="930128"/>
    <lineage>
        <taxon>Bacteria</taxon>
        <taxon>Bacillati</taxon>
        <taxon>Bacillota</taxon>
        <taxon>Bacilli</taxon>
        <taxon>Bacillales</taxon>
        <taxon>Bacillaceae</taxon>
        <taxon>Alteribacillus</taxon>
    </lineage>
</organism>
<sequence length="226" mass="24573">MISPLLQMLYPTNNRQVTNTGQNSPLSTLTSSFQTYLQEQINTVPFSEGSKTPAAALPTSLFLTPDMASRFYASAASSPRQTTPVHSVSNTNKLASASENAAFSSLIERTAQRYGVDPKLVQAVIKQESGFNPNAKSHAGAMGLMQLMPGTARHLNVDDPYDPAQNIDGGTRYLRDMLKRYDGDVQLALAAYNAGPGNVDRYNGIPPFKETQAYVPKVMANYRSFA</sequence>
<dbReference type="PROSITE" id="PS00922">
    <property type="entry name" value="TRANSGLYCOSYLASE"/>
    <property type="match status" value="1"/>
</dbReference>
<feature type="domain" description="Transglycosylase SLT" evidence="2">
    <location>
        <begin position="106"/>
        <end position="213"/>
    </location>
</feature>
<reference evidence="3 4" key="1">
    <citation type="submission" date="2016-10" db="EMBL/GenBank/DDBJ databases">
        <authorList>
            <person name="de Groot N.N."/>
        </authorList>
    </citation>
    <scope>NUCLEOTIDE SEQUENCE [LARGE SCALE GENOMIC DNA]</scope>
    <source>
        <strain evidence="3 4">DSM 23995</strain>
    </source>
</reference>
<gene>
    <name evidence="3" type="ORF">SAMN05192532_103308</name>
</gene>